<evidence type="ECO:0000313" key="3">
    <source>
        <dbReference type="Proteomes" id="UP000789375"/>
    </source>
</evidence>
<protein>
    <submittedName>
        <fullName evidence="2">6278_t:CDS:1</fullName>
    </submittedName>
</protein>
<sequence>NSSKNVNTDKSNNVWIGLFIKFCEARGYLNEIVELDNKTLSEQLGQFLVEVRKSNGQEYKASSLYTGFCALARGISEIFEKIRVVNLFDTSQFKSLHRTLDSHIKSIANLG</sequence>
<gene>
    <name evidence="2" type="ORF">FMOSSE_LOCUS13840</name>
</gene>
<proteinExistence type="predicted"/>
<dbReference type="Proteomes" id="UP000789375">
    <property type="component" value="Unassembled WGS sequence"/>
</dbReference>
<reference evidence="2" key="1">
    <citation type="submission" date="2021-06" db="EMBL/GenBank/DDBJ databases">
        <authorList>
            <person name="Kallberg Y."/>
            <person name="Tangrot J."/>
            <person name="Rosling A."/>
        </authorList>
    </citation>
    <scope>NUCLEOTIDE SEQUENCE</scope>
    <source>
        <strain evidence="2">87-6 pot B 2015</strain>
    </source>
</reference>
<keyword evidence="3" id="KW-1185">Reference proteome</keyword>
<dbReference type="Pfam" id="PF25561">
    <property type="entry name" value="QRICH1"/>
    <property type="match status" value="1"/>
</dbReference>
<feature type="non-terminal residue" evidence="2">
    <location>
        <position position="1"/>
    </location>
</feature>
<dbReference type="InterPro" id="IPR057926">
    <property type="entry name" value="QRICH1_dom"/>
</dbReference>
<feature type="domain" description="QRICH1-like" evidence="1">
    <location>
        <begin position="30"/>
        <end position="105"/>
    </location>
</feature>
<name>A0A9N9N574_FUNMO</name>
<accession>A0A9N9N574</accession>
<comment type="caution">
    <text evidence="2">The sequence shown here is derived from an EMBL/GenBank/DDBJ whole genome shotgun (WGS) entry which is preliminary data.</text>
</comment>
<dbReference type="EMBL" id="CAJVPP010009024">
    <property type="protein sequence ID" value="CAG8701527.1"/>
    <property type="molecule type" value="Genomic_DNA"/>
</dbReference>
<organism evidence="2 3">
    <name type="scientific">Funneliformis mosseae</name>
    <name type="common">Endomycorrhizal fungus</name>
    <name type="synonym">Glomus mosseae</name>
    <dbReference type="NCBI Taxonomy" id="27381"/>
    <lineage>
        <taxon>Eukaryota</taxon>
        <taxon>Fungi</taxon>
        <taxon>Fungi incertae sedis</taxon>
        <taxon>Mucoromycota</taxon>
        <taxon>Glomeromycotina</taxon>
        <taxon>Glomeromycetes</taxon>
        <taxon>Glomerales</taxon>
        <taxon>Glomeraceae</taxon>
        <taxon>Funneliformis</taxon>
    </lineage>
</organism>
<evidence type="ECO:0000313" key="2">
    <source>
        <dbReference type="EMBL" id="CAG8701527.1"/>
    </source>
</evidence>
<dbReference type="AlphaFoldDB" id="A0A9N9N574"/>
<evidence type="ECO:0000259" key="1">
    <source>
        <dbReference type="Pfam" id="PF25561"/>
    </source>
</evidence>